<keyword evidence="3" id="KW-1185">Reference proteome</keyword>
<accession>A1ZM66</accession>
<dbReference type="AlphaFoldDB" id="A1ZM66"/>
<comment type="caution">
    <text evidence="2">The sequence shown here is derived from an EMBL/GenBank/DDBJ whole genome shotgun (WGS) entry which is preliminary data.</text>
</comment>
<feature type="transmembrane region" description="Helical" evidence="1">
    <location>
        <begin position="123"/>
        <end position="141"/>
    </location>
</feature>
<protein>
    <submittedName>
        <fullName evidence="2">Uncharacterized protein</fullName>
    </submittedName>
</protein>
<keyword evidence="1" id="KW-0812">Transmembrane</keyword>
<evidence type="ECO:0000256" key="1">
    <source>
        <dbReference type="SAM" id="Phobius"/>
    </source>
</evidence>
<feature type="transmembrane region" description="Helical" evidence="1">
    <location>
        <begin position="161"/>
        <end position="180"/>
    </location>
</feature>
<dbReference type="Proteomes" id="UP000004095">
    <property type="component" value="Unassembled WGS sequence"/>
</dbReference>
<evidence type="ECO:0000313" key="2">
    <source>
        <dbReference type="EMBL" id="EAY28598.1"/>
    </source>
</evidence>
<name>A1ZM66_MICM2</name>
<evidence type="ECO:0000313" key="3">
    <source>
        <dbReference type="Proteomes" id="UP000004095"/>
    </source>
</evidence>
<dbReference type="eggNOG" id="ENOG5033DG6">
    <property type="taxonomic scope" value="Bacteria"/>
</dbReference>
<reference evidence="2 3" key="1">
    <citation type="submission" date="2007-01" db="EMBL/GenBank/DDBJ databases">
        <authorList>
            <person name="Haygood M."/>
            <person name="Podell S."/>
            <person name="Anderson C."/>
            <person name="Hopkinson B."/>
            <person name="Roe K."/>
            <person name="Barbeau K."/>
            <person name="Gaasterland T."/>
            <person name="Ferriera S."/>
            <person name="Johnson J."/>
            <person name="Kravitz S."/>
            <person name="Beeson K."/>
            <person name="Sutton G."/>
            <person name="Rogers Y.-H."/>
            <person name="Friedman R."/>
            <person name="Frazier M."/>
            <person name="Venter J.C."/>
        </authorList>
    </citation>
    <scope>NUCLEOTIDE SEQUENCE [LARGE SCALE GENOMIC DNA]</scope>
    <source>
        <strain evidence="2 3">ATCC 23134</strain>
    </source>
</reference>
<organism evidence="2 3">
    <name type="scientific">Microscilla marina ATCC 23134</name>
    <dbReference type="NCBI Taxonomy" id="313606"/>
    <lineage>
        <taxon>Bacteria</taxon>
        <taxon>Pseudomonadati</taxon>
        <taxon>Bacteroidota</taxon>
        <taxon>Cytophagia</taxon>
        <taxon>Cytophagales</taxon>
        <taxon>Microscillaceae</taxon>
        <taxon>Microscilla</taxon>
    </lineage>
</organism>
<keyword evidence="1" id="KW-0472">Membrane</keyword>
<gene>
    <name evidence="2" type="ORF">M23134_04445</name>
</gene>
<dbReference type="EMBL" id="AAWS01000015">
    <property type="protein sequence ID" value="EAY28598.1"/>
    <property type="molecule type" value="Genomic_DNA"/>
</dbReference>
<sequence>MPMNIIYTLRFFVVLSLYVHTLSAQEQKVETKKDSIKQSINNAEKENADNVVRYMALDMHRRLGKVKRVRFYRGNELEFTLKGGRARYKGKILGVGENELFILGNSIPFANIDKIIVRNPSRFLYAGSLLLPVAGIGYFAMDMINPALDDSPGTRPFTVHREALFISGSLILSGIILHLLKKRVYRMNKRRMLRSLVQF</sequence>
<keyword evidence="1" id="KW-1133">Transmembrane helix</keyword>
<proteinExistence type="predicted"/>